<keyword evidence="3" id="KW-1185">Reference proteome</keyword>
<dbReference type="EMBL" id="JBHSUB010000015">
    <property type="protein sequence ID" value="MFC6379150.1"/>
    <property type="molecule type" value="Genomic_DNA"/>
</dbReference>
<proteinExistence type="predicted"/>
<reference evidence="3" key="1">
    <citation type="journal article" date="2019" name="Int. J. Syst. Evol. Microbiol.">
        <title>The Global Catalogue of Microorganisms (GCM) 10K type strain sequencing project: providing services to taxonomists for standard genome sequencing and annotation.</title>
        <authorList>
            <consortium name="The Broad Institute Genomics Platform"/>
            <consortium name="The Broad Institute Genome Sequencing Center for Infectious Disease"/>
            <person name="Wu L."/>
            <person name="Ma J."/>
        </authorList>
    </citation>
    <scope>NUCLEOTIDE SEQUENCE [LARGE SCALE GENOMIC DNA]</scope>
    <source>
        <strain evidence="3">CGMCC 1.18518</strain>
    </source>
</reference>
<keyword evidence="1" id="KW-0732">Signal</keyword>
<dbReference type="Proteomes" id="UP001596230">
    <property type="component" value="Unassembled WGS sequence"/>
</dbReference>
<organism evidence="2 3">
    <name type="scientific">Tatumella terrea</name>
    <dbReference type="NCBI Taxonomy" id="419007"/>
    <lineage>
        <taxon>Bacteria</taxon>
        <taxon>Pseudomonadati</taxon>
        <taxon>Pseudomonadota</taxon>
        <taxon>Gammaproteobacteria</taxon>
        <taxon>Enterobacterales</taxon>
        <taxon>Erwiniaceae</taxon>
        <taxon>Tatumella</taxon>
    </lineage>
</organism>
<gene>
    <name evidence="2" type="ORF">ACFP9W_13930</name>
</gene>
<sequence length="218" mass="24143">MALKTIALTIGLVMISLNASATLPLNDSLLGQPFDVVANGKKVSINTCQDLINVRQHLGKIAEVQVNLPNMGWNWLMDSMTACQFENQLRLINAHPVKDSALTLKEIVRHFPANLLPSPNPADYHQNIHKSIEQAFPDIKVTDDTASTVKGARNMRLMDQKTFKTKDGLKIKIVSIGAGVPGGTWSTKQIFILQNTGNKLWKVTQFDYNTVLNPVTLR</sequence>
<evidence type="ECO:0000313" key="2">
    <source>
        <dbReference type="EMBL" id="MFC6379150.1"/>
    </source>
</evidence>
<accession>A0ABW1W1P1</accession>
<comment type="caution">
    <text evidence="2">The sequence shown here is derived from an EMBL/GenBank/DDBJ whole genome shotgun (WGS) entry which is preliminary data.</text>
</comment>
<dbReference type="RefSeq" id="WP_385953153.1">
    <property type="nucleotide sequence ID" value="NZ_JBHSUB010000015.1"/>
</dbReference>
<evidence type="ECO:0000313" key="3">
    <source>
        <dbReference type="Proteomes" id="UP001596230"/>
    </source>
</evidence>
<protein>
    <submittedName>
        <fullName evidence="2">Uncharacterized protein</fullName>
    </submittedName>
</protein>
<feature type="chain" id="PRO_5045338888" evidence="1">
    <location>
        <begin position="22"/>
        <end position="218"/>
    </location>
</feature>
<name>A0ABW1W1P1_9GAMM</name>
<feature type="signal peptide" evidence="1">
    <location>
        <begin position="1"/>
        <end position="21"/>
    </location>
</feature>
<evidence type="ECO:0000256" key="1">
    <source>
        <dbReference type="SAM" id="SignalP"/>
    </source>
</evidence>